<dbReference type="KEGG" id="span:AWL63_09955"/>
<dbReference type="RefSeq" id="WP_069207202.1">
    <property type="nucleotide sequence ID" value="NZ_CP014168.1"/>
</dbReference>
<evidence type="ECO:0000313" key="3">
    <source>
        <dbReference type="Proteomes" id="UP000094256"/>
    </source>
</evidence>
<feature type="chain" id="PRO_5008556558" evidence="1">
    <location>
        <begin position="28"/>
        <end position="290"/>
    </location>
</feature>
<reference evidence="2 3" key="1">
    <citation type="submission" date="2016-01" db="EMBL/GenBank/DDBJ databases">
        <title>Complete genome and mega plasmid sequence of Sphingomonas panacis DCY99 elicits systemic resistance in rice to Xanthomonas oryzae.</title>
        <authorList>
            <person name="Kim Y.J."/>
            <person name="Yang D.C."/>
            <person name="Sing P."/>
        </authorList>
    </citation>
    <scope>NUCLEOTIDE SEQUENCE [LARGE SCALE GENOMIC DNA]</scope>
    <source>
        <strain evidence="2 3">DCY99</strain>
    </source>
</reference>
<feature type="signal peptide" evidence="1">
    <location>
        <begin position="1"/>
        <end position="27"/>
    </location>
</feature>
<protein>
    <submittedName>
        <fullName evidence="2">Protein-tyrosine-phosphatase</fullName>
    </submittedName>
</protein>
<dbReference type="STRING" id="1560345.AWL63_09955"/>
<dbReference type="GO" id="GO:0004721">
    <property type="term" value="F:phosphoprotein phosphatase activity"/>
    <property type="evidence" value="ECO:0007669"/>
    <property type="project" value="InterPro"/>
</dbReference>
<dbReference type="InterPro" id="IPR026893">
    <property type="entry name" value="Tyr/Ser_Pase_IphP-type"/>
</dbReference>
<evidence type="ECO:0000256" key="1">
    <source>
        <dbReference type="SAM" id="SignalP"/>
    </source>
</evidence>
<keyword evidence="3" id="KW-1185">Reference proteome</keyword>
<dbReference type="Gene3D" id="3.90.190.10">
    <property type="entry name" value="Protein tyrosine phosphatase superfamily"/>
    <property type="match status" value="1"/>
</dbReference>
<dbReference type="Pfam" id="PF13350">
    <property type="entry name" value="Y_phosphatase3"/>
    <property type="match status" value="1"/>
</dbReference>
<dbReference type="OrthoDB" id="1188001at2"/>
<dbReference type="EMBL" id="CP014168">
    <property type="protein sequence ID" value="AOH86670.1"/>
    <property type="molecule type" value="Genomic_DNA"/>
</dbReference>
<accession>A0A1B3ZGW0</accession>
<organism evidence="2 3">
    <name type="scientific">Sphingomonas panacis</name>
    <dbReference type="NCBI Taxonomy" id="1560345"/>
    <lineage>
        <taxon>Bacteria</taxon>
        <taxon>Pseudomonadati</taxon>
        <taxon>Pseudomonadota</taxon>
        <taxon>Alphaproteobacteria</taxon>
        <taxon>Sphingomonadales</taxon>
        <taxon>Sphingomonadaceae</taxon>
        <taxon>Sphingomonas</taxon>
    </lineage>
</organism>
<dbReference type="SUPFAM" id="SSF52799">
    <property type="entry name" value="(Phosphotyrosine protein) phosphatases II"/>
    <property type="match status" value="1"/>
</dbReference>
<dbReference type="Proteomes" id="UP000094256">
    <property type="component" value="Chromosome"/>
</dbReference>
<proteinExistence type="predicted"/>
<sequence length="290" mass="31339">MRLSNRFRRFAAPALMLSLAAGMPAIARPTPVVAAAHARLLPLQGGRNFRDLGGYRTADGRSVKWGVLFRSGSMHGLTEADYRSLEARGIRVVCDFRDRRERANEPVTWPAAGAPRVLSDEYDLDMHFLPAGSPKSWTPDQVRAAMTRAYPAMLGQFNGQYRRMFAELLAGHAPLAFNCTAGKDRTGIAAALLLTALGVPRKDVIADYLLTNRYLDASALTKGTPGPANPLAGLPPETAKPLMAADAAYIEAALAVVDAHKDGAKGYFRDEMGLSATDLAKLRNTYLARA</sequence>
<dbReference type="InterPro" id="IPR029021">
    <property type="entry name" value="Prot-tyrosine_phosphatase-like"/>
</dbReference>
<gene>
    <name evidence="2" type="ORF">AWL63_09955</name>
</gene>
<evidence type="ECO:0000313" key="2">
    <source>
        <dbReference type="EMBL" id="AOH86670.1"/>
    </source>
</evidence>
<name>A0A1B3ZGW0_9SPHN</name>
<keyword evidence="1" id="KW-0732">Signal</keyword>
<dbReference type="AlphaFoldDB" id="A0A1B3ZGW0"/>